<evidence type="ECO:0000313" key="1">
    <source>
        <dbReference type="EMBL" id="KXG26056.1"/>
    </source>
</evidence>
<accession>A0A1B6PK67</accession>
<proteinExistence type="predicted"/>
<dbReference type="InParanoid" id="A0A1B6PK67"/>
<dbReference type="Proteomes" id="UP000000768">
    <property type="component" value="Chromosome 6"/>
</dbReference>
<name>A0A1B6PK67_SORBI</name>
<organism evidence="1 2">
    <name type="scientific">Sorghum bicolor</name>
    <name type="common">Sorghum</name>
    <name type="synonym">Sorghum vulgare</name>
    <dbReference type="NCBI Taxonomy" id="4558"/>
    <lineage>
        <taxon>Eukaryota</taxon>
        <taxon>Viridiplantae</taxon>
        <taxon>Streptophyta</taxon>
        <taxon>Embryophyta</taxon>
        <taxon>Tracheophyta</taxon>
        <taxon>Spermatophyta</taxon>
        <taxon>Magnoliopsida</taxon>
        <taxon>Liliopsida</taxon>
        <taxon>Poales</taxon>
        <taxon>Poaceae</taxon>
        <taxon>PACMAD clade</taxon>
        <taxon>Panicoideae</taxon>
        <taxon>Andropogonodae</taxon>
        <taxon>Andropogoneae</taxon>
        <taxon>Sorghinae</taxon>
        <taxon>Sorghum</taxon>
    </lineage>
</organism>
<gene>
    <name evidence="1" type="ORF">SORBI_3006G046000</name>
</gene>
<keyword evidence="2" id="KW-1185">Reference proteome</keyword>
<dbReference type="Gramene" id="KXG26056">
    <property type="protein sequence ID" value="KXG26056"/>
    <property type="gene ID" value="SORBI_3006G046000"/>
</dbReference>
<reference evidence="1 2" key="1">
    <citation type="journal article" date="2009" name="Nature">
        <title>The Sorghum bicolor genome and the diversification of grasses.</title>
        <authorList>
            <person name="Paterson A.H."/>
            <person name="Bowers J.E."/>
            <person name="Bruggmann R."/>
            <person name="Dubchak I."/>
            <person name="Grimwood J."/>
            <person name="Gundlach H."/>
            <person name="Haberer G."/>
            <person name="Hellsten U."/>
            <person name="Mitros T."/>
            <person name="Poliakov A."/>
            <person name="Schmutz J."/>
            <person name="Spannagl M."/>
            <person name="Tang H."/>
            <person name="Wang X."/>
            <person name="Wicker T."/>
            <person name="Bharti A.K."/>
            <person name="Chapman J."/>
            <person name="Feltus F.A."/>
            <person name="Gowik U."/>
            <person name="Grigoriev I.V."/>
            <person name="Lyons E."/>
            <person name="Maher C.A."/>
            <person name="Martis M."/>
            <person name="Narechania A."/>
            <person name="Otillar R.P."/>
            <person name="Penning B.W."/>
            <person name="Salamov A.A."/>
            <person name="Wang Y."/>
            <person name="Zhang L."/>
            <person name="Carpita N.C."/>
            <person name="Freeling M."/>
            <person name="Gingle A.R."/>
            <person name="Hash C.T."/>
            <person name="Keller B."/>
            <person name="Klein P."/>
            <person name="Kresovich S."/>
            <person name="McCann M.C."/>
            <person name="Ming R."/>
            <person name="Peterson D.G."/>
            <person name="Mehboob-ur-Rahman"/>
            <person name="Ware D."/>
            <person name="Westhoff P."/>
            <person name="Mayer K.F."/>
            <person name="Messing J."/>
            <person name="Rokhsar D.S."/>
        </authorList>
    </citation>
    <scope>NUCLEOTIDE SEQUENCE [LARGE SCALE GENOMIC DNA]</scope>
    <source>
        <strain evidence="2">cv. BTx623</strain>
    </source>
</reference>
<protein>
    <submittedName>
        <fullName evidence="1">Uncharacterized protein</fullName>
    </submittedName>
</protein>
<dbReference type="AlphaFoldDB" id="A0A1B6PK67"/>
<dbReference type="EMBL" id="CM000765">
    <property type="protein sequence ID" value="KXG26056.1"/>
    <property type="molecule type" value="Genomic_DNA"/>
</dbReference>
<reference evidence="2" key="2">
    <citation type="journal article" date="2018" name="Plant J.">
        <title>The Sorghum bicolor reference genome: improved assembly, gene annotations, a transcriptome atlas, and signatures of genome organization.</title>
        <authorList>
            <person name="McCormick R.F."/>
            <person name="Truong S.K."/>
            <person name="Sreedasyam A."/>
            <person name="Jenkins J."/>
            <person name="Shu S."/>
            <person name="Sims D."/>
            <person name="Kennedy M."/>
            <person name="Amirebrahimi M."/>
            <person name="Weers B.D."/>
            <person name="McKinley B."/>
            <person name="Mattison A."/>
            <person name="Morishige D.T."/>
            <person name="Grimwood J."/>
            <person name="Schmutz J."/>
            <person name="Mullet J.E."/>
        </authorList>
    </citation>
    <scope>NUCLEOTIDE SEQUENCE [LARGE SCALE GENOMIC DNA]</scope>
    <source>
        <strain evidence="2">cv. BTx623</strain>
    </source>
</reference>
<sequence length="83" mass="8661">MADLAAHAPPGSLGRLRLIHLPDRALQVTFSLAAADLRSNSSGSGVLGAQMRGLPLPPHDVWRPGTVILAEEDLLVVLSTLCG</sequence>
<evidence type="ECO:0000313" key="2">
    <source>
        <dbReference type="Proteomes" id="UP000000768"/>
    </source>
</evidence>